<keyword evidence="4 6" id="KW-1133">Transmembrane helix</keyword>
<keyword evidence="2" id="KW-1003">Cell membrane</keyword>
<evidence type="ECO:0000256" key="6">
    <source>
        <dbReference type="SAM" id="Phobius"/>
    </source>
</evidence>
<name>A0A1H3SZX6_9BACT</name>
<proteinExistence type="predicted"/>
<dbReference type="PANTHER" id="PTHR30250:SF26">
    <property type="entry name" value="PSMA PROTEIN"/>
    <property type="match status" value="1"/>
</dbReference>
<reference evidence="7 8" key="1">
    <citation type="submission" date="2016-10" db="EMBL/GenBank/DDBJ databases">
        <authorList>
            <person name="Varghese N."/>
            <person name="Submissions S."/>
        </authorList>
    </citation>
    <scope>NUCLEOTIDE SEQUENCE [LARGE SCALE GENOMIC DNA]</scope>
    <source>
        <strain evidence="7 8">DSM 17997</strain>
    </source>
</reference>
<dbReference type="EMBL" id="FNQC01000014">
    <property type="protein sequence ID" value="SDZ43055.1"/>
    <property type="molecule type" value="Genomic_DNA"/>
</dbReference>
<feature type="transmembrane region" description="Helical" evidence="6">
    <location>
        <begin position="171"/>
        <end position="189"/>
    </location>
</feature>
<keyword evidence="5 6" id="KW-0472">Membrane</keyword>
<dbReference type="RefSeq" id="WP_019599228.1">
    <property type="nucleotide sequence ID" value="NZ_FNQC01000014.1"/>
</dbReference>
<feature type="transmembrane region" description="Helical" evidence="6">
    <location>
        <begin position="100"/>
        <end position="120"/>
    </location>
</feature>
<keyword evidence="8" id="KW-1185">Reference proteome</keyword>
<dbReference type="Pfam" id="PF01943">
    <property type="entry name" value="Polysacc_synt"/>
    <property type="match status" value="1"/>
</dbReference>
<dbReference type="Proteomes" id="UP000199663">
    <property type="component" value="Unassembled WGS sequence"/>
</dbReference>
<evidence type="ECO:0000256" key="3">
    <source>
        <dbReference type="ARBA" id="ARBA00022692"/>
    </source>
</evidence>
<feature type="transmembrane region" description="Helical" evidence="6">
    <location>
        <begin position="274"/>
        <end position="299"/>
    </location>
</feature>
<feature type="transmembrane region" description="Helical" evidence="6">
    <location>
        <begin position="236"/>
        <end position="254"/>
    </location>
</feature>
<evidence type="ECO:0000256" key="1">
    <source>
        <dbReference type="ARBA" id="ARBA00004651"/>
    </source>
</evidence>
<dbReference type="PANTHER" id="PTHR30250">
    <property type="entry name" value="PST FAMILY PREDICTED COLANIC ACID TRANSPORTER"/>
    <property type="match status" value="1"/>
</dbReference>
<feature type="transmembrane region" description="Helical" evidence="6">
    <location>
        <begin position="474"/>
        <end position="494"/>
    </location>
</feature>
<feature type="transmembrane region" description="Helical" evidence="6">
    <location>
        <begin position="195"/>
        <end position="216"/>
    </location>
</feature>
<comment type="subcellular location">
    <subcellularLocation>
        <location evidence="1">Cell membrane</location>
        <topology evidence="1">Multi-pass membrane protein</topology>
    </subcellularLocation>
</comment>
<evidence type="ECO:0000256" key="5">
    <source>
        <dbReference type="ARBA" id="ARBA00023136"/>
    </source>
</evidence>
<keyword evidence="3 6" id="KW-0812">Transmembrane</keyword>
<evidence type="ECO:0000256" key="2">
    <source>
        <dbReference type="ARBA" id="ARBA00022475"/>
    </source>
</evidence>
<feature type="transmembrane region" description="Helical" evidence="6">
    <location>
        <begin position="320"/>
        <end position="344"/>
    </location>
</feature>
<dbReference type="InterPro" id="IPR050833">
    <property type="entry name" value="Poly_Biosynth_Transport"/>
</dbReference>
<accession>A0A1H3SZX6</accession>
<protein>
    <submittedName>
        <fullName evidence="7">Membrane protein involved in the export of O-antigen and teichoic acid</fullName>
    </submittedName>
</protein>
<evidence type="ECO:0000256" key="4">
    <source>
        <dbReference type="ARBA" id="ARBA00022989"/>
    </source>
</evidence>
<feature type="transmembrane region" description="Helical" evidence="6">
    <location>
        <begin position="449"/>
        <end position="468"/>
    </location>
</feature>
<dbReference type="InterPro" id="IPR002797">
    <property type="entry name" value="Polysacc_synth"/>
</dbReference>
<gene>
    <name evidence="7" type="ORF">SAMN05444412_11461</name>
</gene>
<comment type="caution">
    <text evidence="7">The sequence shown here is derived from an EMBL/GenBank/DDBJ whole genome shotgun (WGS) entry which is preliminary data.</text>
</comment>
<feature type="transmembrane region" description="Helical" evidence="6">
    <location>
        <begin position="408"/>
        <end position="429"/>
    </location>
</feature>
<feature type="transmembrane region" description="Helical" evidence="6">
    <location>
        <begin position="356"/>
        <end position="378"/>
    </location>
</feature>
<evidence type="ECO:0000313" key="7">
    <source>
        <dbReference type="EMBL" id="SDZ43055.1"/>
    </source>
</evidence>
<sequence length="517" mass="57697">MDGSVKTKTVTKENHKQRAYLNSVTSILDHVIKQVMGFVVSPIIVNGLGSTFYGVYQILLEMTGYADMADIQTAQVLKWTVAQKRGVASEEELRSEVTTALVLTLLILPFIFLIGGVLIWYAPILTNVNEEYYNMVRAASAIMIFSMVIYKLMDLFEAVLRGMNLGFKGMGARSMLMIFSGLLKIWVIYQGYGLIGISVVQVFIGVFTSLVFYWLVKKNIPWFGFGRTDMGKIRSYAKLSGWFMATMIFSMILFNSEKIILGYLVGPEMVTIYVLTLFASSAMGGLINAVISGVVPGIGNFFGKGEFEKILISKNLIQSIIWWFTFSIGTGILLFNQSFLNLWVGEGNYAGYLENLFILLIALQYIFFGAAGSFINVTLDLKTKVLLTGFSALISIGLAFLLVQDFEILGLCVSVLAGRMVLTFGFPLILKKKINDQSSFFTMENIRPLLITSIALIAASYLQELVMVNSWLGLISWGALTVAVLMPLFWVLGFTHNQRRILLTNLSKIKIFKINDR</sequence>
<feature type="transmembrane region" description="Helical" evidence="6">
    <location>
        <begin position="385"/>
        <end position="402"/>
    </location>
</feature>
<feature type="transmembrane region" description="Helical" evidence="6">
    <location>
        <begin position="132"/>
        <end position="150"/>
    </location>
</feature>
<organism evidence="7 8">
    <name type="scientific">Rhodonellum ikkaensis</name>
    <dbReference type="NCBI Taxonomy" id="336829"/>
    <lineage>
        <taxon>Bacteria</taxon>
        <taxon>Pseudomonadati</taxon>
        <taxon>Bacteroidota</taxon>
        <taxon>Cytophagia</taxon>
        <taxon>Cytophagales</taxon>
        <taxon>Cytophagaceae</taxon>
        <taxon>Rhodonellum</taxon>
    </lineage>
</organism>
<evidence type="ECO:0000313" key="8">
    <source>
        <dbReference type="Proteomes" id="UP000199663"/>
    </source>
</evidence>